<sequence length="80" mass="9344">MKKLHLVVDVRREEVIAFEITDQRDAEMAEKLIEGIKGKVIADRTYAEAEFVRETERYTRPRSKAGKEFSKRALIGSIYR</sequence>
<accession>A0A7C4RYS6</accession>
<dbReference type="AlphaFoldDB" id="A0A7C4RYS6"/>
<evidence type="ECO:0000313" key="1">
    <source>
        <dbReference type="EMBL" id="HGQ76478.1"/>
    </source>
</evidence>
<gene>
    <name evidence="2" type="ORF">ENT72_04880</name>
    <name evidence="1" type="ORF">ENU12_00810</name>
</gene>
<protein>
    <recommendedName>
        <fullName evidence="3">Transposase IS4-like domain-containing protein</fullName>
    </recommendedName>
</protein>
<proteinExistence type="predicted"/>
<dbReference type="EMBL" id="DSZT01000156">
    <property type="protein sequence ID" value="HGU42235.1"/>
    <property type="molecule type" value="Genomic_DNA"/>
</dbReference>
<evidence type="ECO:0008006" key="3">
    <source>
        <dbReference type="Google" id="ProtNLM"/>
    </source>
</evidence>
<dbReference type="EMBL" id="DTBH01000019">
    <property type="protein sequence ID" value="HGQ76478.1"/>
    <property type="molecule type" value="Genomic_DNA"/>
</dbReference>
<name>A0A7C4RYS6_FERPE</name>
<comment type="caution">
    <text evidence="2">The sequence shown here is derived from an EMBL/GenBank/DDBJ whole genome shotgun (WGS) entry which is preliminary data.</text>
</comment>
<reference evidence="2" key="1">
    <citation type="journal article" date="2020" name="mSystems">
        <title>Genome- and Community-Level Interaction Insights into Carbon Utilization and Element Cycling Functions of Hydrothermarchaeota in Hydrothermal Sediment.</title>
        <authorList>
            <person name="Zhou Z."/>
            <person name="Liu Y."/>
            <person name="Xu W."/>
            <person name="Pan J."/>
            <person name="Luo Z.H."/>
            <person name="Li M."/>
        </authorList>
    </citation>
    <scope>NUCLEOTIDE SEQUENCE [LARGE SCALE GENOMIC DNA]</scope>
    <source>
        <strain evidence="2">SpSt-604</strain>
        <strain evidence="1">SpSt-640</strain>
    </source>
</reference>
<evidence type="ECO:0000313" key="2">
    <source>
        <dbReference type="EMBL" id="HGU42235.1"/>
    </source>
</evidence>
<organism evidence="2">
    <name type="scientific">Fervidobacterium pennivorans</name>
    <dbReference type="NCBI Taxonomy" id="93466"/>
    <lineage>
        <taxon>Bacteria</taxon>
        <taxon>Thermotogati</taxon>
        <taxon>Thermotogota</taxon>
        <taxon>Thermotogae</taxon>
        <taxon>Thermotogales</taxon>
        <taxon>Fervidobacteriaceae</taxon>
        <taxon>Fervidobacterium</taxon>
    </lineage>
</organism>